<protein>
    <submittedName>
        <fullName evidence="1">Uncharacterized protein</fullName>
    </submittedName>
</protein>
<evidence type="ECO:0000313" key="1">
    <source>
        <dbReference type="EnsemblPlants" id="EMT16774"/>
    </source>
</evidence>
<accession>N1QZT5</accession>
<organism evidence="1">
    <name type="scientific">Aegilops tauschii</name>
    <name type="common">Tausch's goatgrass</name>
    <name type="synonym">Aegilops squarrosa</name>
    <dbReference type="NCBI Taxonomy" id="37682"/>
    <lineage>
        <taxon>Eukaryota</taxon>
        <taxon>Viridiplantae</taxon>
        <taxon>Streptophyta</taxon>
        <taxon>Embryophyta</taxon>
        <taxon>Tracheophyta</taxon>
        <taxon>Spermatophyta</taxon>
        <taxon>Magnoliopsida</taxon>
        <taxon>Liliopsida</taxon>
        <taxon>Poales</taxon>
        <taxon>Poaceae</taxon>
        <taxon>BOP clade</taxon>
        <taxon>Pooideae</taxon>
        <taxon>Triticodae</taxon>
        <taxon>Triticeae</taxon>
        <taxon>Triticinae</taxon>
        <taxon>Aegilops</taxon>
    </lineage>
</organism>
<dbReference type="PANTHER" id="PTHR21068">
    <property type="entry name" value="SPARTIN"/>
    <property type="match status" value="1"/>
</dbReference>
<reference evidence="1" key="1">
    <citation type="submission" date="2015-06" db="UniProtKB">
        <authorList>
            <consortium name="EnsemblPlants"/>
        </authorList>
    </citation>
    <scope>IDENTIFICATION</scope>
</reference>
<dbReference type="ExpressionAtlas" id="N1QZT5">
    <property type="expression patterns" value="baseline"/>
</dbReference>
<sequence length="234" mass="25819">MLVGRDLGWQLARDKPVVKLDCLHYLFKVPDKDGVHLNNGVMTLVHVGREFGWLLVRNETVIKLDRLHYLFKLPDKDGVLPNYGVVEATLLPSLDVLLKSDSCLSAPSRVSRPPPSASASRVDRNNGMLAKAIAAGTSHPIKGIFMCNEAYCSPVQTALGVEAVRDDIEDEQDDDGHGHLGDRVYGCSAASFQARESPPRHRTREDVLASLDAISEYSSALETLMGPWRNEQIF</sequence>
<dbReference type="PANTHER" id="PTHR21068:SF36">
    <property type="entry name" value="SENESCENCE_DEHYDRATION-ASSOCIATED PROTEIN-LIKE PROTEIN"/>
    <property type="match status" value="1"/>
</dbReference>
<dbReference type="EnsemblPlants" id="EMT16774">
    <property type="protein sequence ID" value="EMT16774"/>
    <property type="gene ID" value="F775_21865"/>
</dbReference>
<dbReference type="AlphaFoldDB" id="N1QZT5"/>
<proteinExistence type="predicted"/>
<dbReference type="InterPro" id="IPR045036">
    <property type="entry name" value="Spartin-like"/>
</dbReference>
<name>N1QZT5_AEGTA</name>
<dbReference type="GO" id="GO:0005886">
    <property type="term" value="C:plasma membrane"/>
    <property type="evidence" value="ECO:0007669"/>
    <property type="project" value="TreeGrafter"/>
</dbReference>